<feature type="transmembrane region" description="Helical" evidence="1">
    <location>
        <begin position="50"/>
        <end position="70"/>
    </location>
</feature>
<dbReference type="Proteomes" id="UP000008183">
    <property type="component" value="Chromosome"/>
</dbReference>
<sequence>MITHLTAAVPLFFFVVIVRKYARSLGSYFLELGVSIITGGLLLTEINGTFGYNIILVGIVVTFFGVTKIFKRLKEIAIKDYLTGLYTRYYFFEEWLPREMERQKRKSGKGISFLIIDLDDFKTINDKYSHRIGDKLLKYVASEIIKNIRKTDCAVRFGGDEILVAFPDTDKKTVENIVKRLEKKLIFNPVGLPVEFSYGIETWKPGENVEGIVQNADLQMYALKNLKKQKRVLTEEPEVD</sequence>
<dbReference type="PROSITE" id="PS50887">
    <property type="entry name" value="GGDEF"/>
    <property type="match status" value="1"/>
</dbReference>
<dbReference type="KEGG" id="tma:TM1588"/>
<dbReference type="PATRIC" id="fig|243274.18.peg.1222"/>
<evidence type="ECO:0000259" key="2">
    <source>
        <dbReference type="PROSITE" id="PS50887"/>
    </source>
</evidence>
<protein>
    <recommendedName>
        <fullName evidence="2">GGDEF domain-containing protein</fullName>
    </recommendedName>
</protein>
<dbReference type="CDD" id="cd01949">
    <property type="entry name" value="GGDEF"/>
    <property type="match status" value="1"/>
</dbReference>
<dbReference type="RefSeq" id="WP_010865367.1">
    <property type="nucleotide sequence ID" value="NC_000853.1"/>
</dbReference>
<dbReference type="NCBIfam" id="TIGR00254">
    <property type="entry name" value="GGDEF"/>
    <property type="match status" value="1"/>
</dbReference>
<organism evidence="3 4">
    <name type="scientific">Thermotoga maritima (strain ATCC 43589 / DSM 3109 / JCM 10099 / NBRC 100826 / MSB8)</name>
    <dbReference type="NCBI Taxonomy" id="243274"/>
    <lineage>
        <taxon>Bacteria</taxon>
        <taxon>Thermotogati</taxon>
        <taxon>Thermotogota</taxon>
        <taxon>Thermotogae</taxon>
        <taxon>Thermotogales</taxon>
        <taxon>Thermotogaceae</taxon>
        <taxon>Thermotoga</taxon>
    </lineage>
</organism>
<gene>
    <name evidence="3" type="ordered locus">TM_1588</name>
</gene>
<dbReference type="PaxDb" id="243274-THEMA_06340"/>
<dbReference type="AlphaFoldDB" id="Q9X1S4"/>
<accession>Q9X1S4</accession>
<dbReference type="EMBL" id="AE000512">
    <property type="protein sequence ID" value="AAD36655.1"/>
    <property type="molecule type" value="Genomic_DNA"/>
</dbReference>
<dbReference type="GO" id="GO:0052621">
    <property type="term" value="F:diguanylate cyclase activity"/>
    <property type="evidence" value="ECO:0000318"/>
    <property type="project" value="GO_Central"/>
</dbReference>
<dbReference type="GO" id="GO:0005886">
    <property type="term" value="C:plasma membrane"/>
    <property type="evidence" value="ECO:0000318"/>
    <property type="project" value="GO_Central"/>
</dbReference>
<dbReference type="PIR" id="D72236">
    <property type="entry name" value="D72236"/>
</dbReference>
<dbReference type="EnsemblBacteria" id="AAD36655">
    <property type="protein sequence ID" value="AAD36655"/>
    <property type="gene ID" value="TM_1588"/>
</dbReference>
<dbReference type="Gene3D" id="3.30.70.270">
    <property type="match status" value="1"/>
</dbReference>
<reference evidence="3 4" key="1">
    <citation type="journal article" date="1999" name="Nature">
        <title>Evidence for lateral gene transfer between Archaea and Bacteria from genome sequence of Thermotoga maritima.</title>
        <authorList>
            <person name="Nelson K.E."/>
            <person name="Clayton R.A."/>
            <person name="Gill S.R."/>
            <person name="Gwinn M.L."/>
            <person name="Dodson R.J."/>
            <person name="Haft D.H."/>
            <person name="Hickey E.K."/>
            <person name="Peterson J.D."/>
            <person name="Nelson W.C."/>
            <person name="Ketchum K.A."/>
            <person name="McDonald L."/>
            <person name="Utterback T.R."/>
            <person name="Malek J.A."/>
            <person name="Linher K.D."/>
            <person name="Garrett M.M."/>
            <person name="Stewart A.M."/>
            <person name="Cotton M.D."/>
            <person name="Pratt M.S."/>
            <person name="Phillips C.A."/>
            <person name="Richardson D."/>
            <person name="Heidelberg J."/>
            <person name="Sutton G.G."/>
            <person name="Fleischmann R.D."/>
            <person name="White O."/>
            <person name="Salzberg S.L."/>
            <person name="Smith H.O."/>
            <person name="Venter J.C."/>
            <person name="Fraser C.M."/>
        </authorList>
    </citation>
    <scope>NUCLEOTIDE SEQUENCE [LARGE SCALE GENOMIC DNA]</scope>
    <source>
        <strain evidence="4">ATCC 43589 / DSM 3109 / JCM 10099 / NBRC 100826 / MSB8</strain>
    </source>
</reference>
<dbReference type="InterPro" id="IPR043128">
    <property type="entry name" value="Rev_trsase/Diguanyl_cyclase"/>
</dbReference>
<dbReference type="PANTHER" id="PTHR45138:SF6">
    <property type="entry name" value="DIGUANYLATE CYCLASE DGCN"/>
    <property type="match status" value="1"/>
</dbReference>
<keyword evidence="1" id="KW-1133">Transmembrane helix</keyword>
<evidence type="ECO:0000313" key="4">
    <source>
        <dbReference type="Proteomes" id="UP000008183"/>
    </source>
</evidence>
<dbReference type="GO" id="GO:0043709">
    <property type="term" value="P:cell adhesion involved in single-species biofilm formation"/>
    <property type="evidence" value="ECO:0000318"/>
    <property type="project" value="GO_Central"/>
</dbReference>
<dbReference type="PANTHER" id="PTHR45138">
    <property type="entry name" value="REGULATORY COMPONENTS OF SENSORY TRANSDUCTION SYSTEM"/>
    <property type="match status" value="1"/>
</dbReference>
<keyword evidence="4" id="KW-1185">Reference proteome</keyword>
<dbReference type="KEGG" id="tmw:THMA_1623"/>
<dbReference type="Pfam" id="PF00990">
    <property type="entry name" value="GGDEF"/>
    <property type="match status" value="1"/>
</dbReference>
<keyword evidence="1" id="KW-0812">Transmembrane</keyword>
<evidence type="ECO:0000256" key="1">
    <source>
        <dbReference type="SAM" id="Phobius"/>
    </source>
</evidence>
<dbReference type="InterPro" id="IPR000160">
    <property type="entry name" value="GGDEF_dom"/>
</dbReference>
<dbReference type="GO" id="GO:1902201">
    <property type="term" value="P:negative regulation of bacterial-type flagellum-dependent cell motility"/>
    <property type="evidence" value="ECO:0000318"/>
    <property type="project" value="GO_Central"/>
</dbReference>
<dbReference type="OrthoDB" id="48290at2"/>
<dbReference type="InParanoid" id="Q9X1S4"/>
<dbReference type="InterPro" id="IPR029787">
    <property type="entry name" value="Nucleotide_cyclase"/>
</dbReference>
<feature type="domain" description="GGDEF" evidence="2">
    <location>
        <begin position="109"/>
        <end position="236"/>
    </location>
</feature>
<name>Q9X1S4_THEMA</name>
<dbReference type="KEGG" id="tmi:THEMA_06340"/>
<proteinExistence type="predicted"/>
<dbReference type="SMART" id="SM00267">
    <property type="entry name" value="GGDEF"/>
    <property type="match status" value="1"/>
</dbReference>
<evidence type="ECO:0000313" key="3">
    <source>
        <dbReference type="EMBL" id="AAD36655.1"/>
    </source>
</evidence>
<keyword evidence="1" id="KW-0472">Membrane</keyword>
<dbReference type="SUPFAM" id="SSF55073">
    <property type="entry name" value="Nucleotide cyclase"/>
    <property type="match status" value="1"/>
</dbReference>
<feature type="transmembrane region" description="Helical" evidence="1">
    <location>
        <begin position="25"/>
        <end position="44"/>
    </location>
</feature>
<dbReference type="InterPro" id="IPR050469">
    <property type="entry name" value="Diguanylate_Cyclase"/>
</dbReference>